<reference evidence="1 2" key="1">
    <citation type="submission" date="2023-07" db="EMBL/GenBank/DDBJ databases">
        <title>Sorghum-associated microbial communities from plants grown in Nebraska, USA.</title>
        <authorList>
            <person name="Schachtman D."/>
        </authorList>
    </citation>
    <scope>NUCLEOTIDE SEQUENCE [LARGE SCALE GENOMIC DNA]</scope>
    <source>
        <strain evidence="1 2">3773</strain>
    </source>
</reference>
<name>A0ABU1TKW7_9FLAO</name>
<dbReference type="EMBL" id="JAVDVI010000002">
    <property type="protein sequence ID" value="MDR6966575.1"/>
    <property type="molecule type" value="Genomic_DNA"/>
</dbReference>
<comment type="caution">
    <text evidence="1">The sequence shown here is derived from an EMBL/GenBank/DDBJ whole genome shotgun (WGS) entry which is preliminary data.</text>
</comment>
<protein>
    <submittedName>
        <fullName evidence="1">Uncharacterized protein</fullName>
    </submittedName>
</protein>
<evidence type="ECO:0000313" key="1">
    <source>
        <dbReference type="EMBL" id="MDR6966575.1"/>
    </source>
</evidence>
<proteinExistence type="predicted"/>
<gene>
    <name evidence="1" type="ORF">J2X31_000573</name>
</gene>
<organism evidence="1 2">
    <name type="scientific">Flavobacterium arsenatis</name>
    <dbReference type="NCBI Taxonomy" id="1484332"/>
    <lineage>
        <taxon>Bacteria</taxon>
        <taxon>Pseudomonadati</taxon>
        <taxon>Bacteroidota</taxon>
        <taxon>Flavobacteriia</taxon>
        <taxon>Flavobacteriales</taxon>
        <taxon>Flavobacteriaceae</taxon>
        <taxon>Flavobacterium</taxon>
    </lineage>
</organism>
<accession>A0ABU1TKW7</accession>
<dbReference type="Proteomes" id="UP001255185">
    <property type="component" value="Unassembled WGS sequence"/>
</dbReference>
<keyword evidence="2" id="KW-1185">Reference proteome</keyword>
<sequence length="140" mass="16619">MKETFLVVLFVFTIQNSEAVNTTASPKECEERSVTLKSEFKSRNKYFFFRETSHKKGKRFDRIINSKGNIVMEIMMKSDTKGDEYLFRKFHRLVILENEIHEVICKMGKEKGKVIVYNFCGEQLRKIEMKSSELYDKYGF</sequence>
<dbReference type="RefSeq" id="WP_310024231.1">
    <property type="nucleotide sequence ID" value="NZ_JAVDVI010000002.1"/>
</dbReference>
<evidence type="ECO:0000313" key="2">
    <source>
        <dbReference type="Proteomes" id="UP001255185"/>
    </source>
</evidence>